<gene>
    <name evidence="1" type="ORF">QO033_01365</name>
</gene>
<dbReference type="PRINTS" id="PR00313">
    <property type="entry name" value="CABNDNGRPT"/>
</dbReference>
<protein>
    <recommendedName>
        <fullName evidence="3">Calcium-binding protein</fullName>
    </recommendedName>
</protein>
<dbReference type="RefSeq" id="WP_284479120.1">
    <property type="nucleotide sequence ID" value="NZ_JASNJD010000001.1"/>
</dbReference>
<comment type="caution">
    <text evidence="1">The sequence shown here is derived from an EMBL/GenBank/DDBJ whole genome shotgun (WGS) entry which is preliminary data.</text>
</comment>
<dbReference type="InterPro" id="IPR011049">
    <property type="entry name" value="Serralysin-like_metalloprot_C"/>
</dbReference>
<evidence type="ECO:0000313" key="1">
    <source>
        <dbReference type="EMBL" id="MDK3016303.1"/>
    </source>
</evidence>
<accession>A0ABT7EVD2</accession>
<dbReference type="Gene3D" id="2.150.10.10">
    <property type="entry name" value="Serralysin-like metalloprotease, C-terminal"/>
    <property type="match status" value="1"/>
</dbReference>
<evidence type="ECO:0000313" key="2">
    <source>
        <dbReference type="Proteomes" id="UP001243757"/>
    </source>
</evidence>
<evidence type="ECO:0008006" key="3">
    <source>
        <dbReference type="Google" id="ProtNLM"/>
    </source>
</evidence>
<proteinExistence type="predicted"/>
<dbReference type="EMBL" id="JASNJD010000001">
    <property type="protein sequence ID" value="MDK3016303.1"/>
    <property type="molecule type" value="Genomic_DNA"/>
</dbReference>
<reference evidence="1 2" key="1">
    <citation type="submission" date="2023-05" db="EMBL/GenBank/DDBJ databases">
        <title>Pseudodonghicola sp. nov.</title>
        <authorList>
            <person name="Huang J."/>
        </authorList>
    </citation>
    <scope>NUCLEOTIDE SEQUENCE [LARGE SCALE GENOMIC DNA]</scope>
    <source>
        <strain evidence="1 2">IC7</strain>
    </source>
</reference>
<dbReference type="InterPro" id="IPR001343">
    <property type="entry name" value="Hemolysn_Ca-bd"/>
</dbReference>
<keyword evidence="2" id="KW-1185">Reference proteome</keyword>
<sequence length="451" mass="46621">MTTTLTAVFDGSTPVETLGDSREWFDGFLGYYSVFHGVEDDLFRARVTLSGSDWTVKTLRFGATSSNETIIRDADDGSDRRIDLLELGYNSDVELISTRVRYVMGWDGDKHVLVLGDKQAGSVSSINLYARENVVTTGNAWVQSLDTGGPGAIGDSIRIGSGGAGTVDTGDGADRVVTGSGYVGAIWTHDGKDTVKTGGGFVEIVHTGDGNDKVTALGGVGTIKTGAGADVVATGGAWVDLISSGSGDDTLRVGKGGAGLIQLGEGDDKLQLKPMAPEAAVTVMGDGGSDTLDFSKFRHGIVFTLDSDGAWQNPAARGGSLSLGGQGYVRETSVENLTGSNKADRLTGDEAGNLLNGRRGNDVLAGGAADDVLIGGGGSDRFIFGADGGTDRVRDYLRSADRLQIADHAGGFDTLTIGDQGEDLRIAYDGGVILLSGRAGLDLGAADFDFI</sequence>
<dbReference type="Pfam" id="PF00353">
    <property type="entry name" value="HemolysinCabind"/>
    <property type="match status" value="3"/>
</dbReference>
<dbReference type="Proteomes" id="UP001243757">
    <property type="component" value="Unassembled WGS sequence"/>
</dbReference>
<organism evidence="1 2">
    <name type="scientific">Pseudodonghicola flavimaris</name>
    <dbReference type="NCBI Taxonomy" id="3050036"/>
    <lineage>
        <taxon>Bacteria</taxon>
        <taxon>Pseudomonadati</taxon>
        <taxon>Pseudomonadota</taxon>
        <taxon>Alphaproteobacteria</taxon>
        <taxon>Rhodobacterales</taxon>
        <taxon>Paracoccaceae</taxon>
        <taxon>Pseudodonghicola</taxon>
    </lineage>
</organism>
<name>A0ABT7EVD2_9RHOB</name>
<dbReference type="SUPFAM" id="SSF51120">
    <property type="entry name" value="beta-Roll"/>
    <property type="match status" value="2"/>
</dbReference>